<dbReference type="STRING" id="1586287.BBK82_00360"/>
<feature type="domain" description="PPM-type phosphatase" evidence="1">
    <location>
        <begin position="76"/>
        <end position="314"/>
    </location>
</feature>
<dbReference type="SMART" id="SM00331">
    <property type="entry name" value="PP2C_SIG"/>
    <property type="match status" value="1"/>
</dbReference>
<dbReference type="KEGG" id="led:BBK82_00360"/>
<organism evidence="2 3">
    <name type="scientific">Lentzea guizhouensis</name>
    <dbReference type="NCBI Taxonomy" id="1586287"/>
    <lineage>
        <taxon>Bacteria</taxon>
        <taxon>Bacillati</taxon>
        <taxon>Actinomycetota</taxon>
        <taxon>Actinomycetes</taxon>
        <taxon>Pseudonocardiales</taxon>
        <taxon>Pseudonocardiaceae</taxon>
        <taxon>Lentzea</taxon>
    </lineage>
</organism>
<sequence>MTVGKGEARAGNGFGGIFSWFGGKVEGLWKFTHDDSSTEQVAVEIAPAPLSSLGAERETVPDVVGHRCELGPLQLSAASLIGRRHRRNGEVREDTYAFSAGERSCAVAVADGVGSAVNAHIAAEVAAWCAVDDIVHWADTGTSEWNDHCVELVHSTSEAVRQVEDTRTDATTSVVKNNPPATTLAAAALRVADEVTVLSWLTYGDSAVLLLSLADGQWTWLSGRPQELRTSVTPALPGSPDASSCGEVALQPDDVLVLVTDGVSEAVEAMPDEFAAAIVVAVREEDMSAAKFATLLDFDIRGMGDDRTILVVRRTR</sequence>
<dbReference type="Proteomes" id="UP000093053">
    <property type="component" value="Chromosome"/>
</dbReference>
<gene>
    <name evidence="2" type="ORF">BBK82_00360</name>
</gene>
<protein>
    <recommendedName>
        <fullName evidence="1">PPM-type phosphatase domain-containing protein</fullName>
    </recommendedName>
</protein>
<dbReference type="Gene3D" id="3.60.40.10">
    <property type="entry name" value="PPM-type phosphatase domain"/>
    <property type="match status" value="1"/>
</dbReference>
<reference evidence="2 3" key="1">
    <citation type="submission" date="2016-07" db="EMBL/GenBank/DDBJ databases">
        <title>Complete genome sequence of the Lentzea guizhouensis DHS C013.</title>
        <authorList>
            <person name="Cao C."/>
        </authorList>
    </citation>
    <scope>NUCLEOTIDE SEQUENCE [LARGE SCALE GENOMIC DNA]</scope>
    <source>
        <strain evidence="2 3">DHS C013</strain>
    </source>
</reference>
<accession>A0A1B2HAK9</accession>
<evidence type="ECO:0000313" key="2">
    <source>
        <dbReference type="EMBL" id="ANZ34759.1"/>
    </source>
</evidence>
<dbReference type="SUPFAM" id="SSF81606">
    <property type="entry name" value="PP2C-like"/>
    <property type="match status" value="1"/>
</dbReference>
<keyword evidence="3" id="KW-1185">Reference proteome</keyword>
<proteinExistence type="predicted"/>
<dbReference type="EMBL" id="CP016793">
    <property type="protein sequence ID" value="ANZ34759.1"/>
    <property type="molecule type" value="Genomic_DNA"/>
</dbReference>
<evidence type="ECO:0000259" key="1">
    <source>
        <dbReference type="SMART" id="SM00331"/>
    </source>
</evidence>
<name>A0A1B2HAK9_9PSEU</name>
<dbReference type="AlphaFoldDB" id="A0A1B2HAK9"/>
<dbReference type="OrthoDB" id="3700736at2"/>
<evidence type="ECO:0000313" key="3">
    <source>
        <dbReference type="Proteomes" id="UP000093053"/>
    </source>
</evidence>
<dbReference type="Pfam" id="PF13672">
    <property type="entry name" value="PP2C_2"/>
    <property type="match status" value="1"/>
</dbReference>
<dbReference type="InterPro" id="IPR036457">
    <property type="entry name" value="PPM-type-like_dom_sf"/>
</dbReference>
<dbReference type="InterPro" id="IPR001932">
    <property type="entry name" value="PPM-type_phosphatase-like_dom"/>
</dbReference>